<dbReference type="PANTHER" id="PTHR36205">
    <property type="entry name" value="CHROMOSOME 19, WHOLE GENOME SHOTGUN SEQUENCE"/>
    <property type="match status" value="1"/>
</dbReference>
<evidence type="ECO:0000313" key="4">
    <source>
        <dbReference type="Proteomes" id="UP000801864"/>
    </source>
</evidence>
<name>A0A9P5CH30_9HYPO</name>
<dbReference type="InterPro" id="IPR021822">
    <property type="entry name" value="DUF3405"/>
</dbReference>
<feature type="compositionally biased region" description="Pro residues" evidence="1">
    <location>
        <begin position="52"/>
        <end position="74"/>
    </location>
</feature>
<keyword evidence="2" id="KW-1133">Transmembrane helix</keyword>
<keyword evidence="2" id="KW-0812">Transmembrane</keyword>
<feature type="region of interest" description="Disordered" evidence="1">
    <location>
        <begin position="921"/>
        <end position="1072"/>
    </location>
</feature>
<evidence type="ECO:0000313" key="3">
    <source>
        <dbReference type="EMBL" id="KAF3077445.1"/>
    </source>
</evidence>
<feature type="compositionally biased region" description="Acidic residues" evidence="1">
    <location>
        <begin position="957"/>
        <end position="971"/>
    </location>
</feature>
<sequence length="1242" mass="140431">MLSPSRRPRLRIILLIALASITSYYLLFSGPSPRFNIVPYLPENTQGNQPTTPAPESPQSPPIPPKAPEVPPKAPSDTNSETTPSKDKDGGQDDKNNDAPTKDEGGGNDQPAKDEDDGSIQNGKPSLEEKPQDDSNKEDAPKNDPPKENENHASEADKEQEKPLNMDIETYNKEIEMLDAWDLTIEELRQWKDKGDKENYDDVAPGYETDGKGRDAGTISRLQHEKDMRKMWRYAYSTTANLESSGKIYGNTLSTLDYKENRTDAMRQKLREDPQADVGFSVDKPVRFNPYPKYNSDEWKKQRHAAHVPCKGPTGEPVEDLLVFKGRPHNFPEPNFGSYSLFNMDPNLCWERDTRLGPYGLLQQTKKVADKVEVIDWDNVNWGDLQKRCLEANAARFDLNRDKKNPYLDVYPELAKPETPKNEAPKDADDKAATPQKDKESPVQPPREDDKTVKIKGRSPFDSSGGEDEAKIVKEKRSVILLRSYTGKVYSKNDKETIRAMISELSLKSGGEIEVVLLVQVKDNKLNIFDDPEVYQSVLQKHIPPEFHGITVLWNDKQVWDIYTKLDEKARTVHTAQWLCVQKFSADHPEFDYIWNWEMDFRFTGHHYDMLDNIAKFAAKQPRRGSWERSERWYIPEYHGDYDTTFRKDVEETYAGDTVWGAPDLPFIKPVGPKPPVKTPEEDNYSWGVGEEADFIALGPIFNPVHSNWIIADNVWGYSDKEHRARDLPRRTTIVTHSRLSKRLIDIMHIENLRGNHVASEMTPQTLALIHGFKAVYAPHPIFTDRDWNGKFLNQWFNPGPRGESGGYGSPMGWGRERRFQGNSWYYRAEPPNRMYNNWMGWVDTGIGGEEWEQENGRPCLPSILLHPVKDTTPTKKDHKTGFELFYVYDGTGFRAGCFFGRFVLPICMTTPTARRFLLPRRSTQSSSQTPGAPPQFQSTPRFGSSSAPRPTQGNELDIEESEDGEEEEVISESSLSGDEREATETRQAASRSRVLDIESDAGIPSQEEPSSDVVDSRPKSHRRFHIESESPSGGSQGTVVGREAKRRKMSISPTPLIGSDDAPHEETTFDTEDGASVISMDSGEGSPITMRNSKALQQPIFQQAPRFKPLDAETTFNGLPAAFSPQRRGSKYVSGGMAAQLQGWLSEVKGWDENSGRVESVMKLHVDQIRSGRRMYLVEGRDPLTEASKRWILAGEGKLTGLGKRAEVKMGSVVLIEPPVWDVELEGSIWNVACEWSVEMT</sequence>
<proteinExistence type="predicted"/>
<feature type="transmembrane region" description="Helical" evidence="2">
    <location>
        <begin position="12"/>
        <end position="28"/>
    </location>
</feature>
<keyword evidence="4" id="KW-1185">Reference proteome</keyword>
<accession>A0A9P5CH30</accession>
<dbReference type="AlphaFoldDB" id="A0A9P5CH30"/>
<evidence type="ECO:0000256" key="1">
    <source>
        <dbReference type="SAM" id="MobiDB-lite"/>
    </source>
</evidence>
<feature type="compositionally biased region" description="Basic and acidic residues" evidence="1">
    <location>
        <begin position="415"/>
        <end position="453"/>
    </location>
</feature>
<feature type="region of interest" description="Disordered" evidence="1">
    <location>
        <begin position="412"/>
        <end position="469"/>
    </location>
</feature>
<dbReference type="Pfam" id="PF11885">
    <property type="entry name" value="DUF3405"/>
    <property type="match status" value="1"/>
</dbReference>
<gene>
    <name evidence="3" type="ORF">CFAM422_000480</name>
</gene>
<comment type="caution">
    <text evidence="3">The sequence shown here is derived from an EMBL/GenBank/DDBJ whole genome shotgun (WGS) entry which is preliminary data.</text>
</comment>
<evidence type="ECO:0000256" key="2">
    <source>
        <dbReference type="SAM" id="Phobius"/>
    </source>
</evidence>
<feature type="region of interest" description="Disordered" evidence="1">
    <location>
        <begin position="196"/>
        <end position="216"/>
    </location>
</feature>
<protein>
    <recommendedName>
        <fullName evidence="5">Major facilitator superfamily transporter</fullName>
    </recommendedName>
</protein>
<dbReference type="Proteomes" id="UP000801864">
    <property type="component" value="Unassembled WGS sequence"/>
</dbReference>
<feature type="region of interest" description="Disordered" evidence="1">
    <location>
        <begin position="39"/>
        <end position="168"/>
    </location>
</feature>
<keyword evidence="2" id="KW-0472">Membrane</keyword>
<dbReference type="PANTHER" id="PTHR36205:SF2">
    <property type="entry name" value="MAJOR FACILITATOR SUPERFAMILY TRANSPORTER"/>
    <property type="match status" value="1"/>
</dbReference>
<feature type="compositionally biased region" description="Basic and acidic residues" evidence="1">
    <location>
        <begin position="84"/>
        <end position="105"/>
    </location>
</feature>
<evidence type="ECO:0008006" key="5">
    <source>
        <dbReference type="Google" id="ProtNLM"/>
    </source>
</evidence>
<reference evidence="3 4" key="1">
    <citation type="submission" date="2018-06" db="EMBL/GenBank/DDBJ databases">
        <title>Genome analysis of cellulolytic fungus Trichoderma lentiforme CFAM-422.</title>
        <authorList>
            <person name="Steindorff A.S."/>
            <person name="Formighieri E.F."/>
            <person name="Midorikawa G.E.O."/>
            <person name="Tamietti M.S."/>
            <person name="Ramos E.Z."/>
            <person name="Silva A.S."/>
            <person name="Bon E.P.S."/>
            <person name="Mendes T.D."/>
            <person name="Damaso M.C.T."/>
            <person name="Favaro L.C.L."/>
        </authorList>
    </citation>
    <scope>NUCLEOTIDE SEQUENCE [LARGE SCALE GENOMIC DNA]</scope>
    <source>
        <strain evidence="3 4">CFAM-422</strain>
    </source>
</reference>
<feature type="compositionally biased region" description="Basic and acidic residues" evidence="1">
    <location>
        <begin position="126"/>
        <end position="168"/>
    </location>
</feature>
<dbReference type="EMBL" id="QLNT01000001">
    <property type="protein sequence ID" value="KAF3077445.1"/>
    <property type="molecule type" value="Genomic_DNA"/>
</dbReference>
<feature type="compositionally biased region" description="Polar residues" evidence="1">
    <location>
        <begin position="922"/>
        <end position="955"/>
    </location>
</feature>
<organism evidence="3 4">
    <name type="scientific">Trichoderma lentiforme</name>
    <dbReference type="NCBI Taxonomy" id="1567552"/>
    <lineage>
        <taxon>Eukaryota</taxon>
        <taxon>Fungi</taxon>
        <taxon>Dikarya</taxon>
        <taxon>Ascomycota</taxon>
        <taxon>Pezizomycotina</taxon>
        <taxon>Sordariomycetes</taxon>
        <taxon>Hypocreomycetidae</taxon>
        <taxon>Hypocreales</taxon>
        <taxon>Hypocreaceae</taxon>
        <taxon>Trichoderma</taxon>
    </lineage>
</organism>